<feature type="non-terminal residue" evidence="1">
    <location>
        <position position="1"/>
    </location>
</feature>
<name>A0A2K3M4C6_TRIPR</name>
<reference evidence="1 2" key="2">
    <citation type="journal article" date="2017" name="Front. Plant Sci.">
        <title>Gene Classification and Mining of Molecular Markers Useful in Red Clover (Trifolium pratense) Breeding.</title>
        <authorList>
            <person name="Istvanek J."/>
            <person name="Dluhosova J."/>
            <person name="Dluhos P."/>
            <person name="Patkova L."/>
            <person name="Nedelnik J."/>
            <person name="Repkova J."/>
        </authorList>
    </citation>
    <scope>NUCLEOTIDE SEQUENCE [LARGE SCALE GENOMIC DNA]</scope>
    <source>
        <strain evidence="2">cv. Tatra</strain>
        <tissue evidence="1">Young leaves</tissue>
    </source>
</reference>
<gene>
    <name evidence="1" type="ORF">L195_g041710</name>
</gene>
<dbReference type="Proteomes" id="UP000236291">
    <property type="component" value="Unassembled WGS sequence"/>
</dbReference>
<protein>
    <submittedName>
        <fullName evidence="1">Uncharacterized protein</fullName>
    </submittedName>
</protein>
<accession>A0A2K3M4C6</accession>
<dbReference type="AlphaFoldDB" id="A0A2K3M4C6"/>
<sequence>RLLSRKHNKGLLKFGLAVAVDYSTPSGLQTLALSGL</sequence>
<comment type="caution">
    <text evidence="1">The sequence shown here is derived from an EMBL/GenBank/DDBJ whole genome shotgun (WGS) entry which is preliminary data.</text>
</comment>
<reference evidence="1 2" key="1">
    <citation type="journal article" date="2014" name="Am. J. Bot.">
        <title>Genome assembly and annotation for red clover (Trifolium pratense; Fabaceae).</title>
        <authorList>
            <person name="Istvanek J."/>
            <person name="Jaros M."/>
            <person name="Krenek A."/>
            <person name="Repkova J."/>
        </authorList>
    </citation>
    <scope>NUCLEOTIDE SEQUENCE [LARGE SCALE GENOMIC DNA]</scope>
    <source>
        <strain evidence="2">cv. Tatra</strain>
        <tissue evidence="1">Young leaves</tissue>
    </source>
</reference>
<proteinExistence type="predicted"/>
<evidence type="ECO:0000313" key="1">
    <source>
        <dbReference type="EMBL" id="PNX85640.1"/>
    </source>
</evidence>
<dbReference type="EMBL" id="ASHM01049265">
    <property type="protein sequence ID" value="PNX85640.1"/>
    <property type="molecule type" value="Genomic_DNA"/>
</dbReference>
<organism evidence="1 2">
    <name type="scientific">Trifolium pratense</name>
    <name type="common">Red clover</name>
    <dbReference type="NCBI Taxonomy" id="57577"/>
    <lineage>
        <taxon>Eukaryota</taxon>
        <taxon>Viridiplantae</taxon>
        <taxon>Streptophyta</taxon>
        <taxon>Embryophyta</taxon>
        <taxon>Tracheophyta</taxon>
        <taxon>Spermatophyta</taxon>
        <taxon>Magnoliopsida</taxon>
        <taxon>eudicotyledons</taxon>
        <taxon>Gunneridae</taxon>
        <taxon>Pentapetalae</taxon>
        <taxon>rosids</taxon>
        <taxon>fabids</taxon>
        <taxon>Fabales</taxon>
        <taxon>Fabaceae</taxon>
        <taxon>Papilionoideae</taxon>
        <taxon>50 kb inversion clade</taxon>
        <taxon>NPAAA clade</taxon>
        <taxon>Hologalegina</taxon>
        <taxon>IRL clade</taxon>
        <taxon>Trifolieae</taxon>
        <taxon>Trifolium</taxon>
    </lineage>
</organism>
<evidence type="ECO:0000313" key="2">
    <source>
        <dbReference type="Proteomes" id="UP000236291"/>
    </source>
</evidence>